<gene>
    <name evidence="1" type="ORF">SNAT2548_LOCUS7213</name>
</gene>
<organism evidence="1 2">
    <name type="scientific">Symbiodinium natans</name>
    <dbReference type="NCBI Taxonomy" id="878477"/>
    <lineage>
        <taxon>Eukaryota</taxon>
        <taxon>Sar</taxon>
        <taxon>Alveolata</taxon>
        <taxon>Dinophyceae</taxon>
        <taxon>Suessiales</taxon>
        <taxon>Symbiodiniaceae</taxon>
        <taxon>Symbiodinium</taxon>
    </lineage>
</organism>
<evidence type="ECO:0000313" key="2">
    <source>
        <dbReference type="Proteomes" id="UP000604046"/>
    </source>
</evidence>
<dbReference type="EMBL" id="CAJNDS010000497">
    <property type="protein sequence ID" value="CAE7212483.1"/>
    <property type="molecule type" value="Genomic_DNA"/>
</dbReference>
<protein>
    <submittedName>
        <fullName evidence="1">Uncharacterized protein</fullName>
    </submittedName>
</protein>
<reference evidence="1" key="1">
    <citation type="submission" date="2021-02" db="EMBL/GenBank/DDBJ databases">
        <authorList>
            <person name="Dougan E. K."/>
            <person name="Rhodes N."/>
            <person name="Thang M."/>
            <person name="Chan C."/>
        </authorList>
    </citation>
    <scope>NUCLEOTIDE SEQUENCE</scope>
</reference>
<comment type="caution">
    <text evidence="1">The sequence shown here is derived from an EMBL/GenBank/DDBJ whole genome shotgun (WGS) entry which is preliminary data.</text>
</comment>
<name>A0A812JZP6_9DINO</name>
<dbReference type="AlphaFoldDB" id="A0A812JZP6"/>
<sequence length="143" mass="15247">MEQPLCIVKRFQKKPALQVASDPDASVSSFCEGPHTPLRDQPILTTVDTLDFENILFSSDAGDGQAVDAWSPEVNAAFPPTPPRLHTALQDSLDSGSSGSWNLVRGCHKKDLESATGKGGHESKIAPQVCGAADKEAEQLTFS</sequence>
<evidence type="ECO:0000313" key="1">
    <source>
        <dbReference type="EMBL" id="CAE7212483.1"/>
    </source>
</evidence>
<proteinExistence type="predicted"/>
<keyword evidence="2" id="KW-1185">Reference proteome</keyword>
<dbReference type="Proteomes" id="UP000604046">
    <property type="component" value="Unassembled WGS sequence"/>
</dbReference>
<accession>A0A812JZP6</accession>